<dbReference type="GO" id="GO:0015658">
    <property type="term" value="F:branched-chain amino acid transmembrane transporter activity"/>
    <property type="evidence" value="ECO:0007669"/>
    <property type="project" value="TreeGrafter"/>
</dbReference>
<dbReference type="EMBL" id="JALIDZ010000005">
    <property type="protein sequence ID" value="MCT8972718.1"/>
    <property type="molecule type" value="Genomic_DNA"/>
</dbReference>
<dbReference type="AlphaFoldDB" id="A0AAW5R236"/>
<protein>
    <submittedName>
        <fullName evidence="7">ABC transporter ATP-binding protein</fullName>
    </submittedName>
</protein>
<dbReference type="SUPFAM" id="SSF52540">
    <property type="entry name" value="P-loop containing nucleoside triphosphate hydrolases"/>
    <property type="match status" value="1"/>
</dbReference>
<accession>A0AAW5R236</accession>
<dbReference type="PROSITE" id="PS00211">
    <property type="entry name" value="ABC_TRANSPORTER_1"/>
    <property type="match status" value="1"/>
</dbReference>
<dbReference type="InterPro" id="IPR027417">
    <property type="entry name" value="P-loop_NTPase"/>
</dbReference>
<gene>
    <name evidence="7" type="ORF">MUB46_12705</name>
</gene>
<evidence type="ECO:0000256" key="1">
    <source>
        <dbReference type="ARBA" id="ARBA00005417"/>
    </source>
</evidence>
<dbReference type="SMART" id="SM00382">
    <property type="entry name" value="AAA"/>
    <property type="match status" value="1"/>
</dbReference>
<dbReference type="CDD" id="cd03224">
    <property type="entry name" value="ABC_TM1139_LivF_branched"/>
    <property type="match status" value="1"/>
</dbReference>
<reference evidence="7 8" key="1">
    <citation type="submission" date="2022-04" db="EMBL/GenBank/DDBJ databases">
        <authorList>
            <person name="Ye Y.-Q."/>
            <person name="Du Z.-J."/>
        </authorList>
    </citation>
    <scope>NUCLEOTIDE SEQUENCE [LARGE SCALE GENOMIC DNA]</scope>
    <source>
        <strain evidence="7 8">A6E488</strain>
    </source>
</reference>
<dbReference type="RefSeq" id="WP_261616294.1">
    <property type="nucleotide sequence ID" value="NZ_JALIDZ010000005.1"/>
</dbReference>
<keyword evidence="5" id="KW-0029">Amino-acid transport</keyword>
<keyword evidence="2" id="KW-0813">Transport</keyword>
<proteinExistence type="inferred from homology"/>
<dbReference type="InterPro" id="IPR003439">
    <property type="entry name" value="ABC_transporter-like_ATP-bd"/>
</dbReference>
<dbReference type="GO" id="GO:0015807">
    <property type="term" value="P:L-amino acid transport"/>
    <property type="evidence" value="ECO:0007669"/>
    <property type="project" value="TreeGrafter"/>
</dbReference>
<evidence type="ECO:0000256" key="3">
    <source>
        <dbReference type="ARBA" id="ARBA00022741"/>
    </source>
</evidence>
<dbReference type="InterPro" id="IPR003593">
    <property type="entry name" value="AAA+_ATPase"/>
</dbReference>
<name>A0AAW5R236_9HYPH</name>
<dbReference type="PROSITE" id="PS50893">
    <property type="entry name" value="ABC_TRANSPORTER_2"/>
    <property type="match status" value="1"/>
</dbReference>
<dbReference type="Pfam" id="PF00005">
    <property type="entry name" value="ABC_tran"/>
    <property type="match status" value="1"/>
</dbReference>
<comment type="caution">
    <text evidence="7">The sequence shown here is derived from an EMBL/GenBank/DDBJ whole genome shotgun (WGS) entry which is preliminary data.</text>
</comment>
<keyword evidence="3" id="KW-0547">Nucleotide-binding</keyword>
<evidence type="ECO:0000313" key="8">
    <source>
        <dbReference type="Proteomes" id="UP001320898"/>
    </source>
</evidence>
<evidence type="ECO:0000313" key="7">
    <source>
        <dbReference type="EMBL" id="MCT8972718.1"/>
    </source>
</evidence>
<dbReference type="Gene3D" id="3.40.50.300">
    <property type="entry name" value="P-loop containing nucleotide triphosphate hydrolases"/>
    <property type="match status" value="1"/>
</dbReference>
<dbReference type="GO" id="GO:0016887">
    <property type="term" value="F:ATP hydrolysis activity"/>
    <property type="evidence" value="ECO:0007669"/>
    <property type="project" value="InterPro"/>
</dbReference>
<evidence type="ECO:0000256" key="2">
    <source>
        <dbReference type="ARBA" id="ARBA00022448"/>
    </source>
</evidence>
<dbReference type="Proteomes" id="UP001320898">
    <property type="component" value="Unassembled WGS sequence"/>
</dbReference>
<dbReference type="GO" id="GO:0005524">
    <property type="term" value="F:ATP binding"/>
    <property type="evidence" value="ECO:0007669"/>
    <property type="project" value="UniProtKB-KW"/>
</dbReference>
<sequence>MLSVRDIDVFYGDFHVLHGVSLEVEKGELVAVIGANGHGKSTLLKAMCGLEPIASGDIVYQGESIRDLDAPQLVARGLVYVAEDRRLFPDMTVRENLLLGAYLDRGRKRRDQTLAHVFELYPRLAERQRQLARTLSGGEAQMLALGRGLMSAPDLIAIDEPSLGLAPNLVDSMLQTVHRLKEDGMTVLLVEQSLALIEDVVDRIYTLEEGVLSESRKTATERS</sequence>
<organism evidence="7 8">
    <name type="scientific">Microbaculum marinisediminis</name>
    <dbReference type="NCBI Taxonomy" id="2931392"/>
    <lineage>
        <taxon>Bacteria</taxon>
        <taxon>Pseudomonadati</taxon>
        <taxon>Pseudomonadota</taxon>
        <taxon>Alphaproteobacteria</taxon>
        <taxon>Hyphomicrobiales</taxon>
        <taxon>Tepidamorphaceae</taxon>
        <taxon>Microbaculum</taxon>
    </lineage>
</organism>
<evidence type="ECO:0000259" key="6">
    <source>
        <dbReference type="PROSITE" id="PS50893"/>
    </source>
</evidence>
<dbReference type="PANTHER" id="PTHR43820:SF4">
    <property type="entry name" value="HIGH-AFFINITY BRANCHED-CHAIN AMINO ACID TRANSPORT ATP-BINDING PROTEIN LIVF"/>
    <property type="match status" value="1"/>
</dbReference>
<dbReference type="InterPro" id="IPR017871">
    <property type="entry name" value="ABC_transporter-like_CS"/>
</dbReference>
<keyword evidence="4 7" id="KW-0067">ATP-binding</keyword>
<feature type="domain" description="ABC transporter" evidence="6">
    <location>
        <begin position="2"/>
        <end position="222"/>
    </location>
</feature>
<dbReference type="PANTHER" id="PTHR43820">
    <property type="entry name" value="HIGH-AFFINITY BRANCHED-CHAIN AMINO ACID TRANSPORT ATP-BINDING PROTEIN LIVF"/>
    <property type="match status" value="1"/>
</dbReference>
<comment type="similarity">
    <text evidence="1">Belongs to the ABC transporter superfamily.</text>
</comment>
<evidence type="ECO:0000256" key="4">
    <source>
        <dbReference type="ARBA" id="ARBA00022840"/>
    </source>
</evidence>
<keyword evidence="8" id="KW-1185">Reference proteome</keyword>
<dbReference type="InterPro" id="IPR052156">
    <property type="entry name" value="BCAA_Transport_ATP-bd_LivF"/>
</dbReference>
<evidence type="ECO:0000256" key="5">
    <source>
        <dbReference type="ARBA" id="ARBA00022970"/>
    </source>
</evidence>